<protein>
    <submittedName>
        <fullName evidence="3">Acetyl-CoA synthetase-like protein</fullName>
    </submittedName>
</protein>
<dbReference type="Pfam" id="PF00501">
    <property type="entry name" value="AMP-binding"/>
    <property type="match status" value="1"/>
</dbReference>
<comment type="caution">
    <text evidence="3">The sequence shown here is derived from an EMBL/GenBank/DDBJ whole genome shotgun (WGS) entry which is preliminary data.</text>
</comment>
<dbReference type="Pfam" id="PF13193">
    <property type="entry name" value="AMP-binding_C"/>
    <property type="match status" value="1"/>
</dbReference>
<dbReference type="Gene3D" id="3.30.300.30">
    <property type="match status" value="1"/>
</dbReference>
<dbReference type="InterPro" id="IPR025110">
    <property type="entry name" value="AMP-bd_C"/>
</dbReference>
<organism evidence="3 4">
    <name type="scientific">Aspergillus keveii</name>
    <dbReference type="NCBI Taxonomy" id="714993"/>
    <lineage>
        <taxon>Eukaryota</taxon>
        <taxon>Fungi</taxon>
        <taxon>Dikarya</taxon>
        <taxon>Ascomycota</taxon>
        <taxon>Pezizomycotina</taxon>
        <taxon>Eurotiomycetes</taxon>
        <taxon>Eurotiomycetidae</taxon>
        <taxon>Eurotiales</taxon>
        <taxon>Aspergillaceae</taxon>
        <taxon>Aspergillus</taxon>
        <taxon>Aspergillus subgen. Nidulantes</taxon>
    </lineage>
</organism>
<dbReference type="Proteomes" id="UP001610563">
    <property type="component" value="Unassembled WGS sequence"/>
</dbReference>
<dbReference type="InterPro" id="IPR020845">
    <property type="entry name" value="AMP-binding_CS"/>
</dbReference>
<dbReference type="SUPFAM" id="SSF56801">
    <property type="entry name" value="Acetyl-CoA synthetase-like"/>
    <property type="match status" value="1"/>
</dbReference>
<evidence type="ECO:0000313" key="4">
    <source>
        <dbReference type="Proteomes" id="UP001610563"/>
    </source>
</evidence>
<sequence length="553" mass="60122">MPHKGPPLDMPETEGLSIYSFLFENKSDVGNAVFRDADTGNVIPFRLLRRYCEALSTQLARGYNVRPGDVVCVCCANSLWYPVAVFAAIRLGAVICPSSPECTAEEATHMVRTVRPQVIIFDSRSYQAVKRCLQGVDAPSARLIALTADDGHSLGLPSVQTLSSWPALQSPVDAWSMNSSQSSHDFCAFLCFTSGTTSLPKATMISHRNIIAQLHQVKAYTRDVHPKVVLGVLPFHHITGVVHLLHLPLLLEQDVVVISRFSMAGLLKTVAAFSCDELWLVPPILIRLISDPTVNYDDLRSVQQINTGAAPLGREVISKLAAQYPNIAIRQAWGMTESCSCVTLTPPSDQTYENAHTVGKIVAGTLLKVVTPGTDEELGIGKSGEVLAKGPQVMMGYLKDSKTTREAIGPDGFLRTGDIGYVDEHGFVHVQDRLKEIIKVKGVGVAPAELEDVLIAHESIKDAAVVGVADAYSGQVPKAYVVLRPEFKASVEVARSILAYVRQRCSRPKWLRGGVALVQEIPKSSSGKILRRRLEELNVNLDIADDAGAFARL</sequence>
<reference evidence="3 4" key="1">
    <citation type="submission" date="2024-07" db="EMBL/GenBank/DDBJ databases">
        <title>Section-level genome sequencing and comparative genomics of Aspergillus sections Usti and Cavernicolus.</title>
        <authorList>
            <consortium name="Lawrence Berkeley National Laboratory"/>
            <person name="Nybo J.L."/>
            <person name="Vesth T.C."/>
            <person name="Theobald S."/>
            <person name="Frisvad J.C."/>
            <person name="Larsen T.O."/>
            <person name="Kjaerboelling I."/>
            <person name="Rothschild-Mancinelli K."/>
            <person name="Lyhne E.K."/>
            <person name="Kogle M.E."/>
            <person name="Barry K."/>
            <person name="Clum A."/>
            <person name="Na H."/>
            <person name="Ledsgaard L."/>
            <person name="Lin J."/>
            <person name="Lipzen A."/>
            <person name="Kuo A."/>
            <person name="Riley R."/>
            <person name="Mondo S."/>
            <person name="Labutti K."/>
            <person name="Haridas S."/>
            <person name="Pangalinan J."/>
            <person name="Salamov A.A."/>
            <person name="Simmons B.A."/>
            <person name="Magnuson J.K."/>
            <person name="Chen J."/>
            <person name="Drula E."/>
            <person name="Henrissat B."/>
            <person name="Wiebenga A."/>
            <person name="Lubbers R.J."/>
            <person name="Gomes A.C."/>
            <person name="Makela M.R."/>
            <person name="Stajich J."/>
            <person name="Grigoriev I.V."/>
            <person name="Mortensen U.H."/>
            <person name="De Vries R.P."/>
            <person name="Baker S.E."/>
            <person name="Andersen M.R."/>
        </authorList>
    </citation>
    <scope>NUCLEOTIDE SEQUENCE [LARGE SCALE GENOMIC DNA]</scope>
    <source>
        <strain evidence="3 4">CBS 209.92</strain>
    </source>
</reference>
<dbReference type="PROSITE" id="PS00455">
    <property type="entry name" value="AMP_BINDING"/>
    <property type="match status" value="1"/>
</dbReference>
<feature type="domain" description="AMP-binding enzyme C-terminal" evidence="2">
    <location>
        <begin position="449"/>
        <end position="528"/>
    </location>
</feature>
<evidence type="ECO:0000259" key="1">
    <source>
        <dbReference type="Pfam" id="PF00501"/>
    </source>
</evidence>
<dbReference type="InterPro" id="IPR045851">
    <property type="entry name" value="AMP-bd_C_sf"/>
</dbReference>
<evidence type="ECO:0000313" key="3">
    <source>
        <dbReference type="EMBL" id="KAL2797337.1"/>
    </source>
</evidence>
<name>A0ABR4GE67_9EURO</name>
<dbReference type="PANTHER" id="PTHR24096:SF422">
    <property type="entry name" value="BCDNA.GH02901"/>
    <property type="match status" value="1"/>
</dbReference>
<gene>
    <name evidence="3" type="ORF">BJX66DRAFT_323505</name>
</gene>
<dbReference type="EMBL" id="JBFTWV010000020">
    <property type="protein sequence ID" value="KAL2797337.1"/>
    <property type="molecule type" value="Genomic_DNA"/>
</dbReference>
<feature type="domain" description="AMP-dependent synthetase/ligase" evidence="1">
    <location>
        <begin position="38"/>
        <end position="398"/>
    </location>
</feature>
<dbReference type="InterPro" id="IPR000873">
    <property type="entry name" value="AMP-dep_synth/lig_dom"/>
</dbReference>
<dbReference type="InterPro" id="IPR042099">
    <property type="entry name" value="ANL_N_sf"/>
</dbReference>
<proteinExistence type="predicted"/>
<keyword evidence="4" id="KW-1185">Reference proteome</keyword>
<dbReference type="Gene3D" id="3.40.50.12780">
    <property type="entry name" value="N-terminal domain of ligase-like"/>
    <property type="match status" value="1"/>
</dbReference>
<accession>A0ABR4GE67</accession>
<evidence type="ECO:0000259" key="2">
    <source>
        <dbReference type="Pfam" id="PF13193"/>
    </source>
</evidence>
<dbReference type="PANTHER" id="PTHR24096">
    <property type="entry name" value="LONG-CHAIN-FATTY-ACID--COA LIGASE"/>
    <property type="match status" value="1"/>
</dbReference>